<dbReference type="Pfam" id="PF20969">
    <property type="entry name" value="MASE11"/>
    <property type="match status" value="1"/>
</dbReference>
<dbReference type="Pfam" id="PF13487">
    <property type="entry name" value="HD_5"/>
    <property type="match status" value="1"/>
</dbReference>
<reference evidence="3 4" key="1">
    <citation type="submission" date="2017-03" db="EMBL/GenBank/DDBJ databases">
        <title>Genome sequencing of Shewanella japonica KCTC 22435.</title>
        <authorList>
            <person name="Kim K.M."/>
        </authorList>
    </citation>
    <scope>NUCLEOTIDE SEQUENCE [LARGE SCALE GENOMIC DNA]</scope>
    <source>
        <strain evidence="3 4">KCTC 22435</strain>
    </source>
</reference>
<feature type="transmembrane region" description="Helical" evidence="1">
    <location>
        <begin position="160"/>
        <end position="184"/>
    </location>
</feature>
<gene>
    <name evidence="3" type="ORF">SJ2017_2322</name>
</gene>
<sequence length="417" mass="45994">MSLADNVLIEKTAKGDSLTFWRRVIFYRIFTLLAIACVPVYFTSVYLCIQADLLSMAVFDTIVYAILLFIIYDKNLSDRTRFSIGSLLAFSIGFGFLVAIGPSGAGFFWLFIFPPLTCILLGKKASNLAQVINAVSLVILGFAYHFDLHIWPSIDGYNWVIWAVVVVNFIVTNAIVTISTAYLLGKLSSSLESTSTSRRATVIGLAKLAEYRDNETGAHLLRMQQYASMLAKQRYVDHDAPEELTKAFITEIALSSVLHDIGKVGIADAILLKPGKLTADEFEHIKAHPVIGAQVLESITQFAPECGYIKMGRDIAGGHHEKWDGSGYPKGLSGIEIPLSARIVALVDVYDALTSPRCYKKPFTHQQAVSLILEGKGKHFDPKLVESFMAIHTLFEKLSLQSLDEDTSPLSVTFLPS</sequence>
<keyword evidence="1" id="KW-0812">Transmembrane</keyword>
<dbReference type="CDD" id="cd00077">
    <property type="entry name" value="HDc"/>
    <property type="match status" value="1"/>
</dbReference>
<name>A0ABM6JMI2_9GAMM</name>
<evidence type="ECO:0000313" key="4">
    <source>
        <dbReference type="Proteomes" id="UP000191820"/>
    </source>
</evidence>
<dbReference type="InterPro" id="IPR003607">
    <property type="entry name" value="HD/PDEase_dom"/>
</dbReference>
<keyword evidence="1" id="KW-1133">Transmembrane helix</keyword>
<protein>
    <submittedName>
        <fullName evidence="3">Metal dependent phosphohydrolase</fullName>
    </submittedName>
</protein>
<dbReference type="InterPro" id="IPR048437">
    <property type="entry name" value="MASE11"/>
</dbReference>
<feature type="transmembrane region" description="Helical" evidence="1">
    <location>
        <begin position="25"/>
        <end position="47"/>
    </location>
</feature>
<evidence type="ECO:0000313" key="3">
    <source>
        <dbReference type="EMBL" id="ARD22612.1"/>
    </source>
</evidence>
<dbReference type="SMART" id="SM00471">
    <property type="entry name" value="HDc"/>
    <property type="match status" value="1"/>
</dbReference>
<dbReference type="Gene3D" id="1.10.3210.10">
    <property type="entry name" value="Hypothetical protein af1432"/>
    <property type="match status" value="1"/>
</dbReference>
<keyword evidence="1" id="KW-0472">Membrane</keyword>
<dbReference type="PANTHER" id="PTHR45228:SF5">
    <property type="entry name" value="CYCLIC DI-GMP PHOSPHODIESTERASE VC_1348-RELATED"/>
    <property type="match status" value="1"/>
</dbReference>
<feature type="transmembrane region" description="Helical" evidence="1">
    <location>
        <begin position="53"/>
        <end position="72"/>
    </location>
</feature>
<dbReference type="InterPro" id="IPR052020">
    <property type="entry name" value="Cyclic_di-GMP/3'3'-cGAMP_PDE"/>
</dbReference>
<feature type="transmembrane region" description="Helical" evidence="1">
    <location>
        <begin position="84"/>
        <end position="100"/>
    </location>
</feature>
<dbReference type="Proteomes" id="UP000191820">
    <property type="component" value="Chromosome"/>
</dbReference>
<feature type="transmembrane region" description="Helical" evidence="1">
    <location>
        <begin position="134"/>
        <end position="154"/>
    </location>
</feature>
<proteinExistence type="predicted"/>
<feature type="domain" description="HD-GYP" evidence="2">
    <location>
        <begin position="194"/>
        <end position="404"/>
    </location>
</feature>
<dbReference type="EMBL" id="CP020472">
    <property type="protein sequence ID" value="ARD22612.1"/>
    <property type="molecule type" value="Genomic_DNA"/>
</dbReference>
<accession>A0ABM6JMI2</accession>
<dbReference type="RefSeq" id="WP_080915889.1">
    <property type="nucleotide sequence ID" value="NZ_CP020472.1"/>
</dbReference>
<keyword evidence="4" id="KW-1185">Reference proteome</keyword>
<dbReference type="InterPro" id="IPR037522">
    <property type="entry name" value="HD_GYP_dom"/>
</dbReference>
<dbReference type="SUPFAM" id="SSF109604">
    <property type="entry name" value="HD-domain/PDEase-like"/>
    <property type="match status" value="1"/>
</dbReference>
<evidence type="ECO:0000256" key="1">
    <source>
        <dbReference type="SAM" id="Phobius"/>
    </source>
</evidence>
<dbReference type="PANTHER" id="PTHR45228">
    <property type="entry name" value="CYCLIC DI-GMP PHOSPHODIESTERASE TM_0186-RELATED"/>
    <property type="match status" value="1"/>
</dbReference>
<dbReference type="PROSITE" id="PS51832">
    <property type="entry name" value="HD_GYP"/>
    <property type="match status" value="1"/>
</dbReference>
<organism evidence="3 4">
    <name type="scientific">Shewanella japonica</name>
    <dbReference type="NCBI Taxonomy" id="93973"/>
    <lineage>
        <taxon>Bacteria</taxon>
        <taxon>Pseudomonadati</taxon>
        <taxon>Pseudomonadota</taxon>
        <taxon>Gammaproteobacteria</taxon>
        <taxon>Alteromonadales</taxon>
        <taxon>Shewanellaceae</taxon>
        <taxon>Shewanella</taxon>
    </lineage>
</organism>
<evidence type="ECO:0000259" key="2">
    <source>
        <dbReference type="PROSITE" id="PS51832"/>
    </source>
</evidence>